<dbReference type="PANTHER" id="PTHR39596">
    <property type="match status" value="1"/>
</dbReference>
<accession>A0AAV9GQP3</accession>
<organism evidence="3 4">
    <name type="scientific">Podospora aff. communis PSN243</name>
    <dbReference type="NCBI Taxonomy" id="3040156"/>
    <lineage>
        <taxon>Eukaryota</taxon>
        <taxon>Fungi</taxon>
        <taxon>Dikarya</taxon>
        <taxon>Ascomycota</taxon>
        <taxon>Pezizomycotina</taxon>
        <taxon>Sordariomycetes</taxon>
        <taxon>Sordariomycetidae</taxon>
        <taxon>Sordariales</taxon>
        <taxon>Podosporaceae</taxon>
        <taxon>Podospora</taxon>
    </lineage>
</organism>
<sequence>MDYIQLPLDGLEAIEVPFISRFVFDLQDFATFPTRVGFPSVHDRAGWRELSADDTASIAQSWLYFGLLSAFFGRNFDRNKFVVDNNVAGPRVTSTTLLPLLDDWAALQTRGEPSEKDRVEELLDSATRSLRVFSFLPQSGLSPLPEILLSIHLLITTLHAAAGDGRTLSESAPRPTSETQDVDPAAQLILGSLLDAGWCPWKAHQILSEYSYMTIYYISRLRNPTAPHITHAACTKDRCIGNNVDMDNYTTRHTEPSCLCHHSFMSDEEMRSIISSGGIPVARIRLSKSGSPYLQVKRAGPQTRYIAFSHVWSDGLGNPRANSLPECQLKRLRTSLQLLAPPMFDFTQGYMAVPQLNLGVDGKRLTIAWGSTEWFWLDTLCIPVGSDDESLLLKSKAINQMAAIYAGAHQVLVLDSVMEASKLVGRDACHVLAQLSAVAWLGRCWTYQEGALALALQVQCADCSFDPAFFDNVAVEDSESNEEIYILLPGTLNVGRSWKRAWQAVSLGLKRGVKALDDNFIRELRGLPAARKRKNTGKLLAKYVYGEITDVVSREMRYDRRGPDSLVPSDNIVEDFILCWNALAQRTTTMAGDIHVIIANLMRLNAFSILKMENQEERMRAILWSLPEIPLSLLFNRSKKRVRPSEQHVDRWMPLWPNRYTLAHGPGMQKKDGVLSLVSSDIAEVQRPRLLLLEAPLLANGGPTELLIGVESDTQVDYYRIVLHRQPGDEFDSSGSHSTVFILEPKESKRSTSTSNAHIQSACLHVDALFHKASSPVEGGSCYAGPSVELQFLTTFDCPATIYPLTSNGIPAEYMHLAQYSASCPKNYHITVQHGTPSTLEPLPQRPPNPMFMWITGLVLCLCFPFNYLLCAMNAMVIYQNITQRDSFPSSVFVASILTIISHAYTFLVAVSILPVFMLVPPVISGLSWNIIPFAIGLVYVALKAGMEEMGSIDKVVIGLLVAGHVPQIVMVAVVRWYVNPRVYRAWLETFDPDWKPEKTDWMLNKVTSLISLLRRMEK</sequence>
<evidence type="ECO:0000313" key="3">
    <source>
        <dbReference type="EMBL" id="KAK4450389.1"/>
    </source>
</evidence>
<feature type="transmembrane region" description="Helical" evidence="1">
    <location>
        <begin position="851"/>
        <end position="871"/>
    </location>
</feature>
<dbReference type="InterPro" id="IPR010730">
    <property type="entry name" value="HET"/>
</dbReference>
<dbReference type="Proteomes" id="UP001321760">
    <property type="component" value="Unassembled WGS sequence"/>
</dbReference>
<dbReference type="PANTHER" id="PTHR39596:SF2">
    <property type="entry name" value="HET DOMAIN PROTEIN (AFU_ORTHOLOGUE AFUA_1G17550)-RELATED"/>
    <property type="match status" value="1"/>
</dbReference>
<feature type="transmembrane region" description="Helical" evidence="1">
    <location>
        <begin position="955"/>
        <end position="979"/>
    </location>
</feature>
<proteinExistence type="predicted"/>
<dbReference type="EMBL" id="MU865933">
    <property type="protein sequence ID" value="KAK4450389.1"/>
    <property type="molecule type" value="Genomic_DNA"/>
</dbReference>
<evidence type="ECO:0000256" key="1">
    <source>
        <dbReference type="SAM" id="Phobius"/>
    </source>
</evidence>
<feature type="transmembrane region" description="Helical" evidence="1">
    <location>
        <begin position="892"/>
        <end position="917"/>
    </location>
</feature>
<evidence type="ECO:0000259" key="2">
    <source>
        <dbReference type="Pfam" id="PF06985"/>
    </source>
</evidence>
<feature type="transmembrane region" description="Helical" evidence="1">
    <location>
        <begin position="923"/>
        <end position="943"/>
    </location>
</feature>
<feature type="domain" description="Heterokaryon incompatibility" evidence="2">
    <location>
        <begin position="370"/>
        <end position="428"/>
    </location>
</feature>
<gene>
    <name evidence="3" type="ORF">QBC34DRAFT_78986</name>
</gene>
<reference evidence="3" key="1">
    <citation type="journal article" date="2023" name="Mol. Phylogenet. Evol.">
        <title>Genome-scale phylogeny and comparative genomics of the fungal order Sordariales.</title>
        <authorList>
            <person name="Hensen N."/>
            <person name="Bonometti L."/>
            <person name="Westerberg I."/>
            <person name="Brannstrom I.O."/>
            <person name="Guillou S."/>
            <person name="Cros-Aarteil S."/>
            <person name="Calhoun S."/>
            <person name="Haridas S."/>
            <person name="Kuo A."/>
            <person name="Mondo S."/>
            <person name="Pangilinan J."/>
            <person name="Riley R."/>
            <person name="LaButti K."/>
            <person name="Andreopoulos B."/>
            <person name="Lipzen A."/>
            <person name="Chen C."/>
            <person name="Yan M."/>
            <person name="Daum C."/>
            <person name="Ng V."/>
            <person name="Clum A."/>
            <person name="Steindorff A."/>
            <person name="Ohm R.A."/>
            <person name="Martin F."/>
            <person name="Silar P."/>
            <person name="Natvig D.O."/>
            <person name="Lalanne C."/>
            <person name="Gautier V."/>
            <person name="Ament-Velasquez S.L."/>
            <person name="Kruys A."/>
            <person name="Hutchinson M.I."/>
            <person name="Powell A.J."/>
            <person name="Barry K."/>
            <person name="Miller A.N."/>
            <person name="Grigoriev I.V."/>
            <person name="Debuchy R."/>
            <person name="Gladieux P."/>
            <person name="Hiltunen Thoren M."/>
            <person name="Johannesson H."/>
        </authorList>
    </citation>
    <scope>NUCLEOTIDE SEQUENCE</scope>
    <source>
        <strain evidence="3">PSN243</strain>
    </source>
</reference>
<protein>
    <recommendedName>
        <fullName evidence="2">Heterokaryon incompatibility domain-containing protein</fullName>
    </recommendedName>
</protein>
<reference evidence="3" key="2">
    <citation type="submission" date="2023-05" db="EMBL/GenBank/DDBJ databases">
        <authorList>
            <consortium name="Lawrence Berkeley National Laboratory"/>
            <person name="Steindorff A."/>
            <person name="Hensen N."/>
            <person name="Bonometti L."/>
            <person name="Westerberg I."/>
            <person name="Brannstrom I.O."/>
            <person name="Guillou S."/>
            <person name="Cros-Aarteil S."/>
            <person name="Calhoun S."/>
            <person name="Haridas S."/>
            <person name="Kuo A."/>
            <person name="Mondo S."/>
            <person name="Pangilinan J."/>
            <person name="Riley R."/>
            <person name="Labutti K."/>
            <person name="Andreopoulos B."/>
            <person name="Lipzen A."/>
            <person name="Chen C."/>
            <person name="Yanf M."/>
            <person name="Daum C."/>
            <person name="Ng V."/>
            <person name="Clum A."/>
            <person name="Ohm R."/>
            <person name="Martin F."/>
            <person name="Silar P."/>
            <person name="Natvig D."/>
            <person name="Lalanne C."/>
            <person name="Gautier V."/>
            <person name="Ament-Velasquez S.L."/>
            <person name="Kruys A."/>
            <person name="Hutchinson M.I."/>
            <person name="Powell A.J."/>
            <person name="Barry K."/>
            <person name="Miller A.N."/>
            <person name="Grigoriev I.V."/>
            <person name="Debuchy R."/>
            <person name="Gladieux P."/>
            <person name="Thoren M.H."/>
            <person name="Johannesson H."/>
        </authorList>
    </citation>
    <scope>NUCLEOTIDE SEQUENCE</scope>
    <source>
        <strain evidence="3">PSN243</strain>
    </source>
</reference>
<evidence type="ECO:0000313" key="4">
    <source>
        <dbReference type="Proteomes" id="UP001321760"/>
    </source>
</evidence>
<keyword evidence="1" id="KW-1133">Transmembrane helix</keyword>
<keyword evidence="1" id="KW-0472">Membrane</keyword>
<keyword evidence="1" id="KW-0812">Transmembrane</keyword>
<dbReference type="Pfam" id="PF06985">
    <property type="entry name" value="HET"/>
    <property type="match status" value="1"/>
</dbReference>
<dbReference type="AlphaFoldDB" id="A0AAV9GQP3"/>
<comment type="caution">
    <text evidence="3">The sequence shown here is derived from an EMBL/GenBank/DDBJ whole genome shotgun (WGS) entry which is preliminary data.</text>
</comment>
<name>A0AAV9GQP3_9PEZI</name>
<keyword evidence="4" id="KW-1185">Reference proteome</keyword>